<accession>A0A3A8EGY0</accession>
<dbReference type="Proteomes" id="UP000269001">
    <property type="component" value="Unassembled WGS sequence"/>
</dbReference>
<dbReference type="GO" id="GO:0051997">
    <property type="term" value="F:2-oxo-4-hydroxy-4-carboxy-5-ureidoimidazoline decarboxylase activity"/>
    <property type="evidence" value="ECO:0007669"/>
    <property type="project" value="UniProtKB-EC"/>
</dbReference>
<dbReference type="NCBIfam" id="NF010372">
    <property type="entry name" value="PRK13798.1"/>
    <property type="match status" value="1"/>
</dbReference>
<evidence type="ECO:0000256" key="6">
    <source>
        <dbReference type="ARBA" id="ARBA00023239"/>
    </source>
</evidence>
<dbReference type="PANTHER" id="PTHR43466:SF1">
    <property type="entry name" value="2-OXO-4-HYDROXY-4-CARBOXY-5-UREIDOIMIDAZOLINE DECARBOXYLASE-RELATED"/>
    <property type="match status" value="1"/>
</dbReference>
<protein>
    <recommendedName>
        <fullName evidence="3">2-oxo-4-hydroxy-4-carboxy-5-ureidoimidazoline decarboxylase</fullName>
        <ecNumber evidence="3">4.1.1.97</ecNumber>
    </recommendedName>
</protein>
<proteinExistence type="predicted"/>
<comment type="caution">
    <text evidence="8">The sequence shown here is derived from an EMBL/GenBank/DDBJ whole genome shotgun (WGS) entry which is preliminary data.</text>
</comment>
<keyword evidence="5" id="KW-0210">Decarboxylase</keyword>
<evidence type="ECO:0000259" key="7">
    <source>
        <dbReference type="Pfam" id="PF09349"/>
    </source>
</evidence>
<dbReference type="EMBL" id="RAXU01000007">
    <property type="protein sequence ID" value="RKG34202.1"/>
    <property type="molecule type" value="Genomic_DNA"/>
</dbReference>
<reference evidence="8 9" key="1">
    <citation type="submission" date="2018-09" db="EMBL/GenBank/DDBJ databases">
        <title>The draft genome of Acinetobacter spp. strains.</title>
        <authorList>
            <person name="Qin J."/>
            <person name="Feng Y."/>
            <person name="Zong Z."/>
        </authorList>
    </citation>
    <scope>NUCLEOTIDE SEQUENCE [LARGE SCALE GENOMIC DNA]</scope>
    <source>
        <strain evidence="8 9">WCHAc060096</strain>
    </source>
</reference>
<dbReference type="OrthoDB" id="9800909at2"/>
<keyword evidence="9" id="KW-1185">Reference proteome</keyword>
<evidence type="ECO:0000256" key="4">
    <source>
        <dbReference type="ARBA" id="ARBA00022631"/>
    </source>
</evidence>
<comment type="pathway">
    <text evidence="2">Purine metabolism; urate degradation; (S)-allantoin from urate: step 3/3.</text>
</comment>
<evidence type="ECO:0000256" key="3">
    <source>
        <dbReference type="ARBA" id="ARBA00012257"/>
    </source>
</evidence>
<dbReference type="EC" id="4.1.1.97" evidence="3"/>
<dbReference type="GO" id="GO:0019628">
    <property type="term" value="P:urate catabolic process"/>
    <property type="evidence" value="ECO:0007669"/>
    <property type="project" value="TreeGrafter"/>
</dbReference>
<dbReference type="AlphaFoldDB" id="A0A3A8EGY0"/>
<keyword evidence="6 8" id="KW-0456">Lyase</keyword>
<evidence type="ECO:0000313" key="8">
    <source>
        <dbReference type="EMBL" id="RKG34202.1"/>
    </source>
</evidence>
<dbReference type="SUPFAM" id="SSF158694">
    <property type="entry name" value="UraD-Like"/>
    <property type="match status" value="1"/>
</dbReference>
<dbReference type="GO" id="GO:0006144">
    <property type="term" value="P:purine nucleobase metabolic process"/>
    <property type="evidence" value="ECO:0007669"/>
    <property type="project" value="UniProtKB-KW"/>
</dbReference>
<feature type="domain" description="Oxo-4-hydroxy-4-carboxy-5-ureidoimidazoline decarboxylase" evidence="7">
    <location>
        <begin position="9"/>
        <end position="162"/>
    </location>
</feature>
<gene>
    <name evidence="8" type="primary">uraD</name>
    <name evidence="8" type="ORF">D7V21_07330</name>
</gene>
<name>A0A3A8EGY0_9GAMM</name>
<dbReference type="NCBIfam" id="TIGR03180">
    <property type="entry name" value="UraD_2"/>
    <property type="match status" value="1"/>
</dbReference>
<comment type="catalytic activity">
    <reaction evidence="1">
        <text>5-hydroxy-2-oxo-4-ureido-2,5-dihydro-1H-imidazole-5-carboxylate + H(+) = (S)-allantoin + CO2</text>
        <dbReference type="Rhea" id="RHEA:26301"/>
        <dbReference type="ChEBI" id="CHEBI:15378"/>
        <dbReference type="ChEBI" id="CHEBI:15678"/>
        <dbReference type="ChEBI" id="CHEBI:16526"/>
        <dbReference type="ChEBI" id="CHEBI:58639"/>
        <dbReference type="EC" id="4.1.1.97"/>
    </reaction>
</comment>
<dbReference type="InterPro" id="IPR018020">
    <property type="entry name" value="OHCU_decarboxylase"/>
</dbReference>
<dbReference type="PROSITE" id="PS51257">
    <property type="entry name" value="PROKAR_LIPOPROTEIN"/>
    <property type="match status" value="1"/>
</dbReference>
<dbReference type="PANTHER" id="PTHR43466">
    <property type="entry name" value="2-OXO-4-HYDROXY-4-CARBOXY-5-UREIDOIMIDAZOLINE DECARBOXYLASE-RELATED"/>
    <property type="match status" value="1"/>
</dbReference>
<evidence type="ECO:0000256" key="2">
    <source>
        <dbReference type="ARBA" id="ARBA00004754"/>
    </source>
</evidence>
<dbReference type="InterPro" id="IPR036778">
    <property type="entry name" value="OHCU_decarboxylase_sf"/>
</dbReference>
<evidence type="ECO:0000313" key="9">
    <source>
        <dbReference type="Proteomes" id="UP000269001"/>
    </source>
</evidence>
<dbReference type="Gene3D" id="1.10.3330.10">
    <property type="entry name" value="Oxo-4-hydroxy-4-carboxy-5-ureidoimidazoline decarboxylase"/>
    <property type="match status" value="1"/>
</dbReference>
<evidence type="ECO:0000256" key="5">
    <source>
        <dbReference type="ARBA" id="ARBA00022793"/>
    </source>
</evidence>
<dbReference type="Pfam" id="PF09349">
    <property type="entry name" value="OHCU_decarbox"/>
    <property type="match status" value="1"/>
</dbReference>
<evidence type="ECO:0000256" key="1">
    <source>
        <dbReference type="ARBA" id="ARBA00001163"/>
    </source>
</evidence>
<dbReference type="InterPro" id="IPR017595">
    <property type="entry name" value="OHCU_decarboxylase-2"/>
</dbReference>
<keyword evidence="4" id="KW-0659">Purine metabolism</keyword>
<organism evidence="8 9">
    <name type="scientific">Acinetobacter guerrae</name>
    <dbReference type="NCBI Taxonomy" id="1843371"/>
    <lineage>
        <taxon>Bacteria</taxon>
        <taxon>Pseudomonadati</taxon>
        <taxon>Pseudomonadota</taxon>
        <taxon>Gammaproteobacteria</taxon>
        <taxon>Moraxellales</taxon>
        <taxon>Moraxellaceae</taxon>
        <taxon>Acinetobacter</taxon>
    </lineage>
</organism>
<sequence length="168" mass="18917">MVRFSEFNHAATHQVTPLLSACVHIPSWIDTLTQQRPYASTQTLLDLASQQSQSWTWDEIETALATHPRIGEKKAKVELSEREAQFSDQEQSGVKQDTQTQQALFEGNVAYEQKFGFIFLIKAAGLSSEQILSALQQRLQHDLETEKKIVHEQLAAIALLRLSQGIEA</sequence>